<dbReference type="InterPro" id="IPR036291">
    <property type="entry name" value="NAD(P)-bd_dom_sf"/>
</dbReference>
<feature type="domain" description="Enoyl reductase (ER)" evidence="13">
    <location>
        <begin position="45"/>
        <end position="399"/>
    </location>
</feature>
<accession>A0A1V6P075</accession>
<evidence type="ECO:0000313" key="14">
    <source>
        <dbReference type="EMBL" id="OQD70371.1"/>
    </source>
</evidence>
<evidence type="ECO:0000256" key="7">
    <source>
        <dbReference type="ARBA" id="ARBA00023027"/>
    </source>
</evidence>
<evidence type="ECO:0000259" key="13">
    <source>
        <dbReference type="SMART" id="SM00829"/>
    </source>
</evidence>
<evidence type="ECO:0000313" key="15">
    <source>
        <dbReference type="Proteomes" id="UP000191522"/>
    </source>
</evidence>
<keyword evidence="3" id="KW-0119">Carbohydrate metabolism</keyword>
<keyword evidence="15" id="KW-1185">Reference proteome</keyword>
<comment type="pathway">
    <text evidence="9">Carbohydrate degradation; L-arabinose degradation via L-arabinitol; D-xylulose 5-phosphate from L-arabinose (fungal route): step 4/5.</text>
</comment>
<protein>
    <recommendedName>
        <fullName evidence="10">D-xylulose reductase</fullName>
        <ecNumber evidence="10">1.1.1.9</ecNumber>
    </recommendedName>
    <alternativeName>
        <fullName evidence="11">Xylitol dehydrogenase A</fullName>
    </alternativeName>
</protein>
<dbReference type="Pfam" id="PF08240">
    <property type="entry name" value="ADH_N"/>
    <property type="match status" value="1"/>
</dbReference>
<dbReference type="Gene3D" id="3.40.50.720">
    <property type="entry name" value="NAD(P)-binding Rossmann-like Domain"/>
    <property type="match status" value="1"/>
</dbReference>
<dbReference type="GO" id="GO:0042732">
    <property type="term" value="P:D-xylose metabolic process"/>
    <property type="evidence" value="ECO:0007669"/>
    <property type="project" value="UniProtKB-KW"/>
</dbReference>
<dbReference type="SUPFAM" id="SSF50129">
    <property type="entry name" value="GroES-like"/>
    <property type="match status" value="1"/>
</dbReference>
<evidence type="ECO:0000256" key="3">
    <source>
        <dbReference type="ARBA" id="ARBA00022629"/>
    </source>
</evidence>
<evidence type="ECO:0000256" key="2">
    <source>
        <dbReference type="ARBA" id="ARBA00008072"/>
    </source>
</evidence>
<dbReference type="GO" id="GO:0006062">
    <property type="term" value="P:sorbitol catabolic process"/>
    <property type="evidence" value="ECO:0007669"/>
    <property type="project" value="TreeGrafter"/>
</dbReference>
<evidence type="ECO:0000256" key="11">
    <source>
        <dbReference type="ARBA" id="ARBA00030139"/>
    </source>
</evidence>
<keyword evidence="4 12" id="KW-0479">Metal-binding</keyword>
<dbReference type="GO" id="GO:0046526">
    <property type="term" value="F:D-xylulose reductase activity"/>
    <property type="evidence" value="ECO:0007669"/>
    <property type="project" value="UniProtKB-EC"/>
</dbReference>
<dbReference type="Pfam" id="PF00107">
    <property type="entry name" value="ADH_zinc_N"/>
    <property type="match status" value="1"/>
</dbReference>
<dbReference type="EC" id="1.1.1.9" evidence="10"/>
<comment type="caution">
    <text evidence="14">The sequence shown here is derived from an EMBL/GenBank/DDBJ whole genome shotgun (WGS) entry which is preliminary data.</text>
</comment>
<keyword evidence="6" id="KW-0560">Oxidoreductase</keyword>
<dbReference type="FunFam" id="3.40.50.720:FF:000068">
    <property type="entry name" value="Sorbitol dehydrogenase"/>
    <property type="match status" value="1"/>
</dbReference>
<dbReference type="InterPro" id="IPR020843">
    <property type="entry name" value="ER"/>
</dbReference>
<evidence type="ECO:0000256" key="10">
    <source>
        <dbReference type="ARBA" id="ARBA00026119"/>
    </source>
</evidence>
<dbReference type="InterPro" id="IPR013154">
    <property type="entry name" value="ADH-like_N"/>
</dbReference>
<dbReference type="InterPro" id="IPR013149">
    <property type="entry name" value="ADH-like_C"/>
</dbReference>
<dbReference type="AlphaFoldDB" id="A0A1V6P075"/>
<evidence type="ECO:0000256" key="4">
    <source>
        <dbReference type="ARBA" id="ARBA00022723"/>
    </source>
</evidence>
<comment type="function">
    <text evidence="8">Xylitol dehydrogenase which catalyzes the conversion of xylitol to D-xylulose. Xylose is a major component of hemicelluloses such as xylan. Most fungi utilize D-xylose via three enzymatic reactions, xylose reductase (XR), xylitol dehydrogenase (XDH), and xylulokinase, to form xylulose 5-phosphate, which enters pentose phosphate pathway.</text>
</comment>
<dbReference type="OMA" id="EPGYACH"/>
<dbReference type="EMBL" id="MDYL01000024">
    <property type="protein sequence ID" value="OQD70371.1"/>
    <property type="molecule type" value="Genomic_DNA"/>
</dbReference>
<evidence type="ECO:0000256" key="8">
    <source>
        <dbReference type="ARBA" id="ARBA00024843"/>
    </source>
</evidence>
<dbReference type="GO" id="GO:0003939">
    <property type="term" value="F:L-iditol 2-dehydrogenase (NAD+) activity"/>
    <property type="evidence" value="ECO:0007669"/>
    <property type="project" value="TreeGrafter"/>
</dbReference>
<dbReference type="InterPro" id="IPR002328">
    <property type="entry name" value="ADH_Zn_CS"/>
</dbReference>
<dbReference type="InterPro" id="IPR045306">
    <property type="entry name" value="SDH-like"/>
</dbReference>
<sequence>MIGHLLPQAEEASVLTTQGSSPVNNWLQTVNSTPAMQNPSCLLYGPGDVRFEDRPLPLIEDPYDVIIRIAYVGVSGSDVHFWTHGGIKRFVSPENPLVMGHEASGVVHAIGPAVTTLQPGDPVAIEPGRACRLCSRCKLGKYNLCPQMEFAASPPNHGALSKYFKIPADCCYKIPKSVGKPFGLDEAVLVEPLSVAVHAVRQVGVQPGDKVVVFGAGTIGLLCAAVAREYGASMITAVDTSRDRLDFAHSFVPNGRLAFSTAIPTKSLSTEDNAQCLRGLHRNEHITKTDVVGFDVAVEATGAETCIQMGIHALRVGGSFVQTGLAQRNVSFPISTVSENEINVKGCFRYGPGDYKMALELAFTRKIELKSLITKIVPFEKTVEAWETAKRRQGIKTLIRGVGFAIEGENDHEATQYRPEYM</sequence>
<evidence type="ECO:0000256" key="9">
    <source>
        <dbReference type="ARBA" id="ARBA00025713"/>
    </source>
</evidence>
<dbReference type="PANTHER" id="PTHR43161:SF9">
    <property type="entry name" value="SORBITOL DEHYDROGENASE"/>
    <property type="match status" value="1"/>
</dbReference>
<reference evidence="15" key="1">
    <citation type="journal article" date="2017" name="Nat. Microbiol.">
        <title>Global analysis of biosynthetic gene clusters reveals vast potential of secondary metabolite production in Penicillium species.</title>
        <authorList>
            <person name="Nielsen J.C."/>
            <person name="Grijseels S."/>
            <person name="Prigent S."/>
            <person name="Ji B."/>
            <person name="Dainat J."/>
            <person name="Nielsen K.F."/>
            <person name="Frisvad J.C."/>
            <person name="Workman M."/>
            <person name="Nielsen J."/>
        </authorList>
    </citation>
    <scope>NUCLEOTIDE SEQUENCE [LARGE SCALE GENOMIC DNA]</scope>
    <source>
        <strain evidence="15">IBT 11843</strain>
    </source>
</reference>
<evidence type="ECO:0000256" key="5">
    <source>
        <dbReference type="ARBA" id="ARBA00022833"/>
    </source>
</evidence>
<dbReference type="GO" id="GO:0008270">
    <property type="term" value="F:zinc ion binding"/>
    <property type="evidence" value="ECO:0007669"/>
    <property type="project" value="InterPro"/>
</dbReference>
<dbReference type="PROSITE" id="PS00059">
    <property type="entry name" value="ADH_ZINC"/>
    <property type="match status" value="1"/>
</dbReference>
<dbReference type="CDD" id="cd05285">
    <property type="entry name" value="sorbitol_DH"/>
    <property type="match status" value="1"/>
</dbReference>
<dbReference type="SUPFAM" id="SSF51735">
    <property type="entry name" value="NAD(P)-binding Rossmann-fold domains"/>
    <property type="match status" value="1"/>
</dbReference>
<comment type="cofactor">
    <cofactor evidence="1 12">
        <name>Zn(2+)</name>
        <dbReference type="ChEBI" id="CHEBI:29105"/>
    </cofactor>
</comment>
<evidence type="ECO:0000256" key="6">
    <source>
        <dbReference type="ARBA" id="ARBA00023002"/>
    </source>
</evidence>
<dbReference type="PANTHER" id="PTHR43161">
    <property type="entry name" value="SORBITOL DEHYDROGENASE"/>
    <property type="match status" value="1"/>
</dbReference>
<keyword evidence="7" id="KW-0520">NAD</keyword>
<dbReference type="OrthoDB" id="3941538at2759"/>
<dbReference type="Proteomes" id="UP000191522">
    <property type="component" value="Unassembled WGS sequence"/>
</dbReference>
<gene>
    <name evidence="14" type="ORF">PENDEC_c024G05847</name>
</gene>
<dbReference type="STRING" id="69771.A0A1V6P075"/>
<evidence type="ECO:0000256" key="12">
    <source>
        <dbReference type="RuleBase" id="RU361277"/>
    </source>
</evidence>
<dbReference type="Gene3D" id="3.90.180.10">
    <property type="entry name" value="Medium-chain alcohol dehydrogenases, catalytic domain"/>
    <property type="match status" value="1"/>
</dbReference>
<evidence type="ECO:0000256" key="1">
    <source>
        <dbReference type="ARBA" id="ARBA00001947"/>
    </source>
</evidence>
<dbReference type="SMART" id="SM00829">
    <property type="entry name" value="PKS_ER"/>
    <property type="match status" value="1"/>
</dbReference>
<keyword evidence="5 12" id="KW-0862">Zinc</keyword>
<dbReference type="InterPro" id="IPR011032">
    <property type="entry name" value="GroES-like_sf"/>
</dbReference>
<organism evidence="14 15">
    <name type="scientific">Penicillium decumbens</name>
    <dbReference type="NCBI Taxonomy" id="69771"/>
    <lineage>
        <taxon>Eukaryota</taxon>
        <taxon>Fungi</taxon>
        <taxon>Dikarya</taxon>
        <taxon>Ascomycota</taxon>
        <taxon>Pezizomycotina</taxon>
        <taxon>Eurotiomycetes</taxon>
        <taxon>Eurotiomycetidae</taxon>
        <taxon>Eurotiales</taxon>
        <taxon>Aspergillaceae</taxon>
        <taxon>Penicillium</taxon>
    </lineage>
</organism>
<comment type="similarity">
    <text evidence="2 12">Belongs to the zinc-containing alcohol dehydrogenase family.</text>
</comment>
<name>A0A1V6P075_PENDC</name>
<proteinExistence type="inferred from homology"/>
<keyword evidence="3" id="KW-0859">Xylose metabolism</keyword>